<dbReference type="RefSeq" id="WP_394833032.1">
    <property type="nucleotide sequence ID" value="NZ_CP089929.1"/>
</dbReference>
<keyword evidence="1" id="KW-0805">Transcription regulation</keyword>
<dbReference type="Pfam" id="PF09339">
    <property type="entry name" value="HTH_IclR"/>
    <property type="match status" value="1"/>
</dbReference>
<evidence type="ECO:0000259" key="4">
    <source>
        <dbReference type="PROSITE" id="PS51077"/>
    </source>
</evidence>
<reference evidence="6" key="1">
    <citation type="submission" date="2021-12" db="EMBL/GenBank/DDBJ databases">
        <title>Discovery of the Pendulisporaceae a myxobacterial family with distinct sporulation behavior and unique specialized metabolism.</title>
        <authorList>
            <person name="Garcia R."/>
            <person name="Popoff A."/>
            <person name="Bader C.D."/>
            <person name="Loehr J."/>
            <person name="Walesch S."/>
            <person name="Walt C."/>
            <person name="Boldt J."/>
            <person name="Bunk B."/>
            <person name="Haeckl F.J.F.P.J."/>
            <person name="Gunesch A.P."/>
            <person name="Birkelbach J."/>
            <person name="Nuebel U."/>
            <person name="Pietschmann T."/>
            <person name="Bach T."/>
            <person name="Mueller R."/>
        </authorList>
    </citation>
    <scope>NUCLEOTIDE SEQUENCE</scope>
    <source>
        <strain evidence="6">MSr11367</strain>
    </source>
</reference>
<name>A0ABZ2L436_9BACT</name>
<dbReference type="PANTHER" id="PTHR30136">
    <property type="entry name" value="HELIX-TURN-HELIX TRANSCRIPTIONAL REGULATOR, ICLR FAMILY"/>
    <property type="match status" value="1"/>
</dbReference>
<dbReference type="EMBL" id="CP089983">
    <property type="protein sequence ID" value="WXB03402.1"/>
    <property type="molecule type" value="Genomic_DNA"/>
</dbReference>
<keyword evidence="2" id="KW-0238">DNA-binding</keyword>
<gene>
    <name evidence="6" type="ORF">LVJ94_41670</name>
</gene>
<feature type="domain" description="HTH iclR-type" evidence="4">
    <location>
        <begin position="13"/>
        <end position="75"/>
    </location>
</feature>
<dbReference type="Gene3D" id="3.30.450.40">
    <property type="match status" value="1"/>
</dbReference>
<dbReference type="InterPro" id="IPR014757">
    <property type="entry name" value="Tscrpt_reg_IclR_C"/>
</dbReference>
<feature type="domain" description="IclR-ED" evidence="5">
    <location>
        <begin position="76"/>
        <end position="259"/>
    </location>
</feature>
<dbReference type="InterPro" id="IPR029016">
    <property type="entry name" value="GAF-like_dom_sf"/>
</dbReference>
<dbReference type="InterPro" id="IPR005471">
    <property type="entry name" value="Tscrpt_reg_IclR_N"/>
</dbReference>
<dbReference type="Gene3D" id="1.10.10.10">
    <property type="entry name" value="Winged helix-like DNA-binding domain superfamily/Winged helix DNA-binding domain"/>
    <property type="match status" value="1"/>
</dbReference>
<evidence type="ECO:0000259" key="5">
    <source>
        <dbReference type="PROSITE" id="PS51078"/>
    </source>
</evidence>
<dbReference type="InterPro" id="IPR036388">
    <property type="entry name" value="WH-like_DNA-bd_sf"/>
</dbReference>
<accession>A0ABZ2L436</accession>
<dbReference type="PROSITE" id="PS51077">
    <property type="entry name" value="HTH_ICLR"/>
    <property type="match status" value="1"/>
</dbReference>
<sequence>MSDSNRGAGRPRNASSDRTLDTLLLFDREHPVLSASYVASQLGVARSTAYRYLESLTASGLVTAEDGDGGFRLGPHILALAQIARHGWDLTKVAVPFMKRIADQVDETVIVTRLSGDRVVCLEREDRPHRIRLSYERGDVMPLNAGAAGLILLAWQPEDELRELIDRHPLPRFTKATITDPAKLRTELAKIRRNGYYVAHGQLDPHAVGISVPIRGAERSVVAGLAVAAPDFRMNSDRIGEIIEILRGAADEISAQLTLLGA</sequence>
<evidence type="ECO:0000256" key="1">
    <source>
        <dbReference type="ARBA" id="ARBA00023015"/>
    </source>
</evidence>
<dbReference type="SMART" id="SM00346">
    <property type="entry name" value="HTH_ICLR"/>
    <property type="match status" value="1"/>
</dbReference>
<evidence type="ECO:0000256" key="3">
    <source>
        <dbReference type="ARBA" id="ARBA00023163"/>
    </source>
</evidence>
<keyword evidence="3" id="KW-0804">Transcription</keyword>
<dbReference type="Proteomes" id="UP001374803">
    <property type="component" value="Chromosome"/>
</dbReference>
<organism evidence="6 7">
    <name type="scientific">Pendulispora rubella</name>
    <dbReference type="NCBI Taxonomy" id="2741070"/>
    <lineage>
        <taxon>Bacteria</taxon>
        <taxon>Pseudomonadati</taxon>
        <taxon>Myxococcota</taxon>
        <taxon>Myxococcia</taxon>
        <taxon>Myxococcales</taxon>
        <taxon>Sorangiineae</taxon>
        <taxon>Pendulisporaceae</taxon>
        <taxon>Pendulispora</taxon>
    </lineage>
</organism>
<dbReference type="SUPFAM" id="SSF46785">
    <property type="entry name" value="Winged helix' DNA-binding domain"/>
    <property type="match status" value="1"/>
</dbReference>
<evidence type="ECO:0000313" key="7">
    <source>
        <dbReference type="Proteomes" id="UP001374803"/>
    </source>
</evidence>
<keyword evidence="7" id="KW-1185">Reference proteome</keyword>
<dbReference type="PROSITE" id="PS51078">
    <property type="entry name" value="ICLR_ED"/>
    <property type="match status" value="1"/>
</dbReference>
<dbReference type="InterPro" id="IPR050707">
    <property type="entry name" value="HTH_MetabolicPath_Reg"/>
</dbReference>
<evidence type="ECO:0000256" key="2">
    <source>
        <dbReference type="ARBA" id="ARBA00023125"/>
    </source>
</evidence>
<protein>
    <submittedName>
        <fullName evidence="6">IclR family transcriptional regulator</fullName>
    </submittedName>
</protein>
<evidence type="ECO:0000313" key="6">
    <source>
        <dbReference type="EMBL" id="WXB03402.1"/>
    </source>
</evidence>
<dbReference type="InterPro" id="IPR036390">
    <property type="entry name" value="WH_DNA-bd_sf"/>
</dbReference>
<dbReference type="PANTHER" id="PTHR30136:SF24">
    <property type="entry name" value="HTH-TYPE TRANSCRIPTIONAL REPRESSOR ALLR"/>
    <property type="match status" value="1"/>
</dbReference>
<dbReference type="SUPFAM" id="SSF55781">
    <property type="entry name" value="GAF domain-like"/>
    <property type="match status" value="1"/>
</dbReference>
<proteinExistence type="predicted"/>
<dbReference type="Pfam" id="PF01614">
    <property type="entry name" value="IclR_C"/>
    <property type="match status" value="1"/>
</dbReference>